<dbReference type="InterPro" id="IPR017930">
    <property type="entry name" value="Myb_dom"/>
</dbReference>
<dbReference type="GO" id="GO:0005634">
    <property type="term" value="C:nucleus"/>
    <property type="evidence" value="ECO:0007669"/>
    <property type="project" value="UniProtKB-SubCell"/>
</dbReference>
<dbReference type="InterPro" id="IPR001005">
    <property type="entry name" value="SANT/Myb"/>
</dbReference>
<dbReference type="PANTHER" id="PTHR48000">
    <property type="entry name" value="OS09G0431300 PROTEIN"/>
    <property type="match status" value="1"/>
</dbReference>
<keyword evidence="5" id="KW-0804">Transcription</keyword>
<feature type="region of interest" description="Disordered" evidence="7">
    <location>
        <begin position="120"/>
        <end position="156"/>
    </location>
</feature>
<evidence type="ECO:0000256" key="5">
    <source>
        <dbReference type="ARBA" id="ARBA00023163"/>
    </source>
</evidence>
<evidence type="ECO:0000256" key="7">
    <source>
        <dbReference type="SAM" id="MobiDB-lite"/>
    </source>
</evidence>
<protein>
    <submittedName>
        <fullName evidence="11">Transcription factor MYB36-like isoform X1</fullName>
    </submittedName>
</protein>
<keyword evidence="3" id="KW-0805">Transcription regulation</keyword>
<evidence type="ECO:0000256" key="6">
    <source>
        <dbReference type="ARBA" id="ARBA00023242"/>
    </source>
</evidence>
<keyword evidence="4" id="KW-0238">DNA-binding</keyword>
<dbReference type="KEGG" id="pda:103720428"/>
<dbReference type="FunFam" id="1.10.10.60:FF:000222">
    <property type="entry name" value="Transcription factor MYB36"/>
    <property type="match status" value="1"/>
</dbReference>
<evidence type="ECO:0000256" key="3">
    <source>
        <dbReference type="ARBA" id="ARBA00023015"/>
    </source>
</evidence>
<feature type="compositionally biased region" description="Basic and acidic residues" evidence="7">
    <location>
        <begin position="305"/>
        <end position="314"/>
    </location>
</feature>
<accession>A0A8B7CX18</accession>
<dbReference type="GeneID" id="103720428"/>
<dbReference type="AlphaFoldDB" id="A0A8B7CX18"/>
<dbReference type="GO" id="GO:0003677">
    <property type="term" value="F:DNA binding"/>
    <property type="evidence" value="ECO:0007669"/>
    <property type="project" value="UniProtKB-KW"/>
</dbReference>
<keyword evidence="10" id="KW-1185">Reference proteome</keyword>
<dbReference type="CDD" id="cd00167">
    <property type="entry name" value="SANT"/>
    <property type="match status" value="2"/>
</dbReference>
<keyword evidence="2" id="KW-0677">Repeat</keyword>
<feature type="compositionally biased region" description="Low complexity" evidence="7">
    <location>
        <begin position="144"/>
        <end position="156"/>
    </location>
</feature>
<dbReference type="SUPFAM" id="SSF46689">
    <property type="entry name" value="Homeodomain-like"/>
    <property type="match status" value="1"/>
</dbReference>
<feature type="domain" description="HTH myb-type" evidence="9">
    <location>
        <begin position="63"/>
        <end position="117"/>
    </location>
</feature>
<dbReference type="Proteomes" id="UP000228380">
    <property type="component" value="Chromosome 7"/>
</dbReference>
<feature type="region of interest" description="Disordered" evidence="7">
    <location>
        <begin position="305"/>
        <end position="337"/>
    </location>
</feature>
<dbReference type="Gene3D" id="1.10.10.60">
    <property type="entry name" value="Homeodomain-like"/>
    <property type="match status" value="2"/>
</dbReference>
<feature type="domain" description="HTH myb-type" evidence="9">
    <location>
        <begin position="9"/>
        <end position="62"/>
    </location>
</feature>
<organism evidence="10 11">
    <name type="scientific">Phoenix dactylifera</name>
    <name type="common">Date palm</name>
    <dbReference type="NCBI Taxonomy" id="42345"/>
    <lineage>
        <taxon>Eukaryota</taxon>
        <taxon>Viridiplantae</taxon>
        <taxon>Streptophyta</taxon>
        <taxon>Embryophyta</taxon>
        <taxon>Tracheophyta</taxon>
        <taxon>Spermatophyta</taxon>
        <taxon>Magnoliopsida</taxon>
        <taxon>Liliopsida</taxon>
        <taxon>Arecaceae</taxon>
        <taxon>Coryphoideae</taxon>
        <taxon>Phoeniceae</taxon>
        <taxon>Phoenix</taxon>
    </lineage>
</organism>
<sequence length="351" mass="39423">MGRAPCCDKAHVKKGPWSPEEDAKLKAYIEEHGTGGNWIALPQKIGLKRCGKSCRLRWLNYLRPDIRHGGFSEEEDQIICSLYINIGSRWSIIAAQMPGRTDNDVKNYWNTRLKKKLLGKRRDSWQSRRLSSNHEPNEETNGMSPDASSQALSASAAERMQLHKQLQGHCNPFSFYNKPGLWPKFHPMGDELFFHIQHTDANTIAATPVLQASNASMIEPSCQNVFLIKPDIPNPMNAKIQEDLNSSTLGFPSPSSSGALRMENPSSNFNAAAVGLQDELHDLLYQKNRCSGGQEQQQQTEFECSKDMNGEKVSMDWWPTDGFEKSSSGSWDSASNPQADLLQEYELGYDL</sequence>
<dbReference type="Pfam" id="PF00249">
    <property type="entry name" value="Myb_DNA-binding"/>
    <property type="match status" value="2"/>
</dbReference>
<dbReference type="OrthoDB" id="2143914at2759"/>
<dbReference type="InterPro" id="IPR009057">
    <property type="entry name" value="Homeodomain-like_sf"/>
</dbReference>
<proteinExistence type="predicted"/>
<feature type="domain" description="Myb-like" evidence="8">
    <location>
        <begin position="9"/>
        <end position="62"/>
    </location>
</feature>
<dbReference type="RefSeq" id="XP_008808341.2">
    <property type="nucleotide sequence ID" value="XM_008810119.4"/>
</dbReference>
<keyword evidence="6" id="KW-0539">Nucleus</keyword>
<evidence type="ECO:0000259" key="8">
    <source>
        <dbReference type="PROSITE" id="PS50090"/>
    </source>
</evidence>
<name>A0A8B7CX18_PHODC</name>
<dbReference type="FunFam" id="1.10.10.60:FF:000015">
    <property type="entry name" value="Transcription factor RAX3"/>
    <property type="match status" value="1"/>
</dbReference>
<evidence type="ECO:0000256" key="1">
    <source>
        <dbReference type="ARBA" id="ARBA00004123"/>
    </source>
</evidence>
<reference evidence="11" key="2">
    <citation type="submission" date="2025-08" db="UniProtKB">
        <authorList>
            <consortium name="RefSeq"/>
        </authorList>
    </citation>
    <scope>IDENTIFICATION</scope>
    <source>
        <tissue evidence="11">Young leaves</tissue>
    </source>
</reference>
<dbReference type="SMART" id="SM00717">
    <property type="entry name" value="SANT"/>
    <property type="match status" value="2"/>
</dbReference>
<dbReference type="PROSITE" id="PS50090">
    <property type="entry name" value="MYB_LIKE"/>
    <property type="match status" value="2"/>
</dbReference>
<evidence type="ECO:0000256" key="4">
    <source>
        <dbReference type="ARBA" id="ARBA00023125"/>
    </source>
</evidence>
<evidence type="ECO:0000313" key="10">
    <source>
        <dbReference type="Proteomes" id="UP000228380"/>
    </source>
</evidence>
<comment type="subcellular location">
    <subcellularLocation>
        <location evidence="1">Nucleus</location>
    </subcellularLocation>
</comment>
<gene>
    <name evidence="11" type="primary">LOC103720428</name>
</gene>
<dbReference type="PROSITE" id="PS51294">
    <property type="entry name" value="HTH_MYB"/>
    <property type="match status" value="2"/>
</dbReference>
<reference evidence="10" key="1">
    <citation type="journal article" date="2019" name="Nat. Commun.">
        <title>Genome-wide association mapping of date palm fruit traits.</title>
        <authorList>
            <person name="Hazzouri K.M."/>
            <person name="Gros-Balthazard M."/>
            <person name="Flowers J.M."/>
            <person name="Copetti D."/>
            <person name="Lemansour A."/>
            <person name="Lebrun M."/>
            <person name="Masmoudi K."/>
            <person name="Ferrand S."/>
            <person name="Dhar M.I."/>
            <person name="Fresquez Z.A."/>
            <person name="Rosas U."/>
            <person name="Zhang J."/>
            <person name="Talag J."/>
            <person name="Lee S."/>
            <person name="Kudrna D."/>
            <person name="Powell R.F."/>
            <person name="Leitch I.J."/>
            <person name="Krueger R.R."/>
            <person name="Wing R.A."/>
            <person name="Amiri K.M.A."/>
            <person name="Purugganan M.D."/>
        </authorList>
    </citation>
    <scope>NUCLEOTIDE SEQUENCE [LARGE SCALE GENOMIC DNA]</scope>
    <source>
        <strain evidence="10">cv. Khalas</strain>
    </source>
</reference>
<evidence type="ECO:0000313" key="11">
    <source>
        <dbReference type="RefSeq" id="XP_008808341.2"/>
    </source>
</evidence>
<evidence type="ECO:0000256" key="2">
    <source>
        <dbReference type="ARBA" id="ARBA00022737"/>
    </source>
</evidence>
<feature type="compositionally biased region" description="Polar residues" evidence="7">
    <location>
        <begin position="325"/>
        <end position="337"/>
    </location>
</feature>
<dbReference type="PANTHER" id="PTHR48000:SF67">
    <property type="entry name" value="MYB-LIKE DNA-BINDING DOMAIN CONTAINING PROTEIN, EXPRESSED"/>
    <property type="match status" value="1"/>
</dbReference>
<feature type="domain" description="Myb-like" evidence="8">
    <location>
        <begin position="63"/>
        <end position="113"/>
    </location>
</feature>
<evidence type="ECO:0000259" key="9">
    <source>
        <dbReference type="PROSITE" id="PS51294"/>
    </source>
</evidence>
<feature type="compositionally biased region" description="Polar residues" evidence="7">
    <location>
        <begin position="127"/>
        <end position="143"/>
    </location>
</feature>